<dbReference type="InterPro" id="IPR036305">
    <property type="entry name" value="RGS_sf"/>
</dbReference>
<dbReference type="InterPro" id="IPR044926">
    <property type="entry name" value="RGS_subdomain_2"/>
</dbReference>
<dbReference type="EMBL" id="MCFG01000114">
    <property type="protein sequence ID" value="ORX81655.1"/>
    <property type="molecule type" value="Genomic_DNA"/>
</dbReference>
<organism evidence="2 3">
    <name type="scientific">Anaeromyces robustus</name>
    <dbReference type="NCBI Taxonomy" id="1754192"/>
    <lineage>
        <taxon>Eukaryota</taxon>
        <taxon>Fungi</taxon>
        <taxon>Fungi incertae sedis</taxon>
        <taxon>Chytridiomycota</taxon>
        <taxon>Chytridiomycota incertae sedis</taxon>
        <taxon>Neocallimastigomycetes</taxon>
        <taxon>Neocallimastigales</taxon>
        <taxon>Neocallimastigaceae</taxon>
        <taxon>Anaeromyces</taxon>
    </lineage>
</organism>
<feature type="transmembrane region" description="Helical" evidence="1">
    <location>
        <begin position="253"/>
        <end position="277"/>
    </location>
</feature>
<feature type="transmembrane region" description="Helical" evidence="1">
    <location>
        <begin position="289"/>
        <end position="308"/>
    </location>
</feature>
<reference evidence="2 3" key="2">
    <citation type="submission" date="2016-08" db="EMBL/GenBank/DDBJ databases">
        <title>Pervasive Adenine N6-methylation of Active Genes in Fungi.</title>
        <authorList>
            <consortium name="DOE Joint Genome Institute"/>
            <person name="Mondo S.J."/>
            <person name="Dannebaum R.O."/>
            <person name="Kuo R.C."/>
            <person name="Labutti K."/>
            <person name="Haridas S."/>
            <person name="Kuo A."/>
            <person name="Salamov A."/>
            <person name="Ahrendt S.R."/>
            <person name="Lipzen A."/>
            <person name="Sullivan W."/>
            <person name="Andreopoulos W.B."/>
            <person name="Clum A."/>
            <person name="Lindquist E."/>
            <person name="Daum C."/>
            <person name="Ramamoorthy G.K."/>
            <person name="Gryganskyi A."/>
            <person name="Culley D."/>
            <person name="Magnuson J.K."/>
            <person name="James T.Y."/>
            <person name="O'Malley M.A."/>
            <person name="Stajich J.E."/>
            <person name="Spatafora J.W."/>
            <person name="Visel A."/>
            <person name="Grigoriev I.V."/>
        </authorList>
    </citation>
    <scope>NUCLEOTIDE SEQUENCE [LARGE SCALE GENOMIC DNA]</scope>
    <source>
        <strain evidence="2 3">S4</strain>
    </source>
</reference>
<evidence type="ECO:0000313" key="3">
    <source>
        <dbReference type="Proteomes" id="UP000193944"/>
    </source>
</evidence>
<dbReference type="AlphaFoldDB" id="A0A1Y1X7E1"/>
<keyword evidence="1" id="KW-0472">Membrane</keyword>
<keyword evidence="1" id="KW-1133">Transmembrane helix</keyword>
<keyword evidence="3" id="KW-1185">Reference proteome</keyword>
<dbReference type="OrthoDB" id="2146048at2759"/>
<reference evidence="2 3" key="1">
    <citation type="submission" date="2016-08" db="EMBL/GenBank/DDBJ databases">
        <title>A Parts List for Fungal Cellulosomes Revealed by Comparative Genomics.</title>
        <authorList>
            <consortium name="DOE Joint Genome Institute"/>
            <person name="Haitjema C.H."/>
            <person name="Gilmore S.P."/>
            <person name="Henske J.K."/>
            <person name="Solomon K.V."/>
            <person name="De Groot R."/>
            <person name="Kuo A."/>
            <person name="Mondo S.J."/>
            <person name="Salamov A.A."/>
            <person name="Labutti K."/>
            <person name="Zhao Z."/>
            <person name="Chiniquy J."/>
            <person name="Barry K."/>
            <person name="Brewer H.M."/>
            <person name="Purvine S.O."/>
            <person name="Wright A.T."/>
            <person name="Boxma B."/>
            <person name="Van Alen T."/>
            <person name="Hackstein J.H."/>
            <person name="Baker S.E."/>
            <person name="Grigoriev I.V."/>
            <person name="O'Malley M.A."/>
        </authorList>
    </citation>
    <scope>NUCLEOTIDE SEQUENCE [LARGE SCALE GENOMIC DNA]</scope>
    <source>
        <strain evidence="2 3">S4</strain>
    </source>
</reference>
<proteinExistence type="predicted"/>
<name>A0A1Y1X7E1_9FUNG</name>
<feature type="transmembrane region" description="Helical" evidence="1">
    <location>
        <begin position="114"/>
        <end position="138"/>
    </location>
</feature>
<feature type="transmembrane region" description="Helical" evidence="1">
    <location>
        <begin position="181"/>
        <end position="198"/>
    </location>
</feature>
<feature type="transmembrane region" description="Helical" evidence="1">
    <location>
        <begin position="83"/>
        <end position="102"/>
    </location>
</feature>
<evidence type="ECO:0000256" key="1">
    <source>
        <dbReference type="SAM" id="Phobius"/>
    </source>
</evidence>
<feature type="transmembrane region" description="Helical" evidence="1">
    <location>
        <begin position="49"/>
        <end position="71"/>
    </location>
</feature>
<accession>A0A1Y1X7E1</accession>
<dbReference type="Proteomes" id="UP000193944">
    <property type="component" value="Unassembled WGS sequence"/>
</dbReference>
<comment type="caution">
    <text evidence="2">The sequence shown here is derived from an EMBL/GenBank/DDBJ whole genome shotgun (WGS) entry which is preliminary data.</text>
</comment>
<protein>
    <submittedName>
        <fullName evidence="2">Uncharacterized protein</fullName>
    </submittedName>
</protein>
<feature type="transmembrane region" description="Helical" evidence="1">
    <location>
        <begin position="218"/>
        <end position="241"/>
    </location>
</feature>
<dbReference type="STRING" id="1754192.A0A1Y1X7E1"/>
<gene>
    <name evidence="2" type="ORF">BCR32DRAFT_293168</name>
</gene>
<dbReference type="Gene3D" id="1.10.167.10">
    <property type="entry name" value="Regulator of G-protein Signalling 4, domain 2"/>
    <property type="match status" value="1"/>
</dbReference>
<sequence>MEFDENASMDFPMNWDKTNPQAQNIYNKCKSHYSLGQEEEFENIFVPSIGFRIICGVVMYYNIISLILIIIKKRTYKKMNCNIQLLFLFSTGSFLSVIIFYFQRLMYYDFPCFVIPYVNAISFPLCFFSSSGIILTYLKQCYNNASLLSKHSNEENSKNIARGFLQKLCTHFTEKNLIKSILIYITISIFYVVFVSLEEKHYTLHPISTGFCTIDYELFPGSILLLVFIIGFLPMALYDLYMFRGNFSLTKTLSITMISTFICVLFFAITVFISNYSCRKISKYLPSEIYIIIFFFIFHITHITIPLIESYNVNKHIKGLDLTKKGLYKVFDDEFLYKEFFNYAVKKRSVEYALFHEEYMEFKSLFKSKPGGNSTSNQVSTIDTESLKDDMILSSLSTGTIMPNLLNKKVLQTFEQIYSKATDIFEKYFKEDSELELNLPGKLVKSVTNSYYDYTIYYNRYVVNGTGEHEIDITRINCESLFDDVHEEAMDSLFLNVYSSFAKDQKKILANENAHRGTP</sequence>
<evidence type="ECO:0000313" key="2">
    <source>
        <dbReference type="EMBL" id="ORX81655.1"/>
    </source>
</evidence>
<keyword evidence="1" id="KW-0812">Transmembrane</keyword>
<dbReference type="SUPFAM" id="SSF48097">
    <property type="entry name" value="Regulator of G-protein signaling, RGS"/>
    <property type="match status" value="1"/>
</dbReference>